<protein>
    <submittedName>
        <fullName evidence="2">DUF1315 family protein</fullName>
    </submittedName>
</protein>
<dbReference type="InterPro" id="IPR009749">
    <property type="entry name" value="DUF1315"/>
</dbReference>
<name>A0A4Z0WKH1_9GAMM</name>
<evidence type="ECO:0000313" key="3">
    <source>
        <dbReference type="Proteomes" id="UP000297475"/>
    </source>
</evidence>
<dbReference type="AlphaFoldDB" id="A0A4Z0WKH1"/>
<proteinExistence type="predicted"/>
<dbReference type="Proteomes" id="UP000297475">
    <property type="component" value="Unassembled WGS sequence"/>
</dbReference>
<dbReference type="RefSeq" id="WP_135481625.1">
    <property type="nucleotide sequence ID" value="NZ_SRMF01000001.1"/>
</dbReference>
<organism evidence="2 3">
    <name type="scientific">Natronospirillum operosum</name>
    <dbReference type="NCBI Taxonomy" id="2759953"/>
    <lineage>
        <taxon>Bacteria</taxon>
        <taxon>Pseudomonadati</taxon>
        <taxon>Pseudomonadota</taxon>
        <taxon>Gammaproteobacteria</taxon>
        <taxon>Oceanospirillales</taxon>
        <taxon>Natronospirillaceae</taxon>
        <taxon>Natronospirillum</taxon>
    </lineage>
</organism>
<sequence>MTSFAEAATQLPREIIDRMREALALGHWPDGQVLTPEQQQTTMETVLTWEAAHLPPEQRTGYIDRSSCGSGAAEIPAVKRYEH</sequence>
<gene>
    <name evidence="2" type="ORF">E4656_04765</name>
</gene>
<reference evidence="2 3" key="1">
    <citation type="submission" date="2019-04" db="EMBL/GenBank/DDBJ databases">
        <title>Natronospirillum operosus gen. nov., sp. nov., a haloalkaliphilic satellite isolated from decaying biomass of laboratory culture of cyanobacterium Geitlerinema sp. and proposal of Natronospirillaceae fam. nov. and Saccharospirillaceae fam. nov.</title>
        <authorList>
            <person name="Kevbrin V."/>
            <person name="Boltyanskaya Y."/>
            <person name="Koziaeva V."/>
            <person name="Grouzdev D.S."/>
            <person name="Park M."/>
            <person name="Cho J."/>
        </authorList>
    </citation>
    <scope>NUCLEOTIDE SEQUENCE [LARGE SCALE GENOMIC DNA]</scope>
    <source>
        <strain evidence="2 3">G-116</strain>
    </source>
</reference>
<keyword evidence="3" id="KW-1185">Reference proteome</keyword>
<dbReference type="EMBL" id="SRMF01000001">
    <property type="protein sequence ID" value="TGG95725.1"/>
    <property type="molecule type" value="Genomic_DNA"/>
</dbReference>
<feature type="region of interest" description="Disordered" evidence="1">
    <location>
        <begin position="59"/>
        <end position="83"/>
    </location>
</feature>
<dbReference type="OrthoDB" id="5616307at2"/>
<accession>A0A4Z0WKH1</accession>
<comment type="caution">
    <text evidence="2">The sequence shown here is derived from an EMBL/GenBank/DDBJ whole genome shotgun (WGS) entry which is preliminary data.</text>
</comment>
<dbReference type="Pfam" id="PF07023">
    <property type="entry name" value="DUF1315"/>
    <property type="match status" value="1"/>
</dbReference>
<evidence type="ECO:0000256" key="1">
    <source>
        <dbReference type="SAM" id="MobiDB-lite"/>
    </source>
</evidence>
<evidence type="ECO:0000313" key="2">
    <source>
        <dbReference type="EMBL" id="TGG95725.1"/>
    </source>
</evidence>